<dbReference type="InterPro" id="IPR051605">
    <property type="entry name" value="CstA"/>
</dbReference>
<evidence type="ECO:0000256" key="4">
    <source>
        <dbReference type="ARBA" id="ARBA00022692"/>
    </source>
</evidence>
<evidence type="ECO:0000313" key="10">
    <source>
        <dbReference type="Proteomes" id="UP000076962"/>
    </source>
</evidence>
<evidence type="ECO:0000256" key="5">
    <source>
        <dbReference type="ARBA" id="ARBA00022989"/>
    </source>
</evidence>
<feature type="transmembrane region" description="Helical" evidence="7">
    <location>
        <begin position="131"/>
        <end position="157"/>
    </location>
</feature>
<evidence type="ECO:0000256" key="7">
    <source>
        <dbReference type="SAM" id="Phobius"/>
    </source>
</evidence>
<dbReference type="AlphaFoldDB" id="A0A176S5J5"/>
<evidence type="ECO:0000259" key="8">
    <source>
        <dbReference type="Pfam" id="PF02554"/>
    </source>
</evidence>
<keyword evidence="5 7" id="KW-1133">Transmembrane helix</keyword>
<keyword evidence="4 7" id="KW-0812">Transmembrane</keyword>
<dbReference type="Proteomes" id="UP000076962">
    <property type="component" value="Unassembled WGS sequence"/>
</dbReference>
<keyword evidence="3" id="KW-1003">Cell membrane</keyword>
<feature type="transmembrane region" description="Helical" evidence="7">
    <location>
        <begin position="197"/>
        <end position="216"/>
    </location>
</feature>
<feature type="transmembrane region" description="Helical" evidence="7">
    <location>
        <begin position="172"/>
        <end position="190"/>
    </location>
</feature>
<keyword evidence="10" id="KW-1185">Reference proteome</keyword>
<evidence type="ECO:0000313" key="9">
    <source>
        <dbReference type="EMBL" id="OAD23129.1"/>
    </source>
</evidence>
<dbReference type="Pfam" id="PF02554">
    <property type="entry name" value="CstA"/>
    <property type="match status" value="1"/>
</dbReference>
<comment type="similarity">
    <text evidence="2">Belongs to the peptide transporter carbon starvation (CstA) (TC 2.A.114) family.</text>
</comment>
<dbReference type="GO" id="GO:0005886">
    <property type="term" value="C:plasma membrane"/>
    <property type="evidence" value="ECO:0007669"/>
    <property type="project" value="UniProtKB-SubCell"/>
</dbReference>
<gene>
    <name evidence="9" type="ORF">THIOM_001044</name>
</gene>
<feature type="domain" description="CstA N-terminal" evidence="8">
    <location>
        <begin position="6"/>
        <end position="351"/>
    </location>
</feature>
<organism evidence="9 10">
    <name type="scientific">Candidatus Thiomargarita nelsonii</name>
    <dbReference type="NCBI Taxonomy" id="1003181"/>
    <lineage>
        <taxon>Bacteria</taxon>
        <taxon>Pseudomonadati</taxon>
        <taxon>Pseudomonadota</taxon>
        <taxon>Gammaproteobacteria</taxon>
        <taxon>Thiotrichales</taxon>
        <taxon>Thiotrichaceae</taxon>
        <taxon>Thiomargarita</taxon>
    </lineage>
</organism>
<feature type="transmembrane region" description="Helical" evidence="7">
    <location>
        <begin position="228"/>
        <end position="248"/>
    </location>
</feature>
<feature type="transmembrane region" description="Helical" evidence="7">
    <location>
        <begin position="87"/>
        <end position="110"/>
    </location>
</feature>
<feature type="transmembrane region" description="Helical" evidence="7">
    <location>
        <begin position="293"/>
        <end position="317"/>
    </location>
</feature>
<proteinExistence type="inferred from homology"/>
<feature type="transmembrane region" description="Helical" evidence="7">
    <location>
        <begin position="63"/>
        <end position="81"/>
    </location>
</feature>
<comment type="subcellular location">
    <subcellularLocation>
        <location evidence="1">Cell membrane</location>
        <topology evidence="1">Multi-pass membrane protein</topology>
    </subcellularLocation>
</comment>
<dbReference type="PANTHER" id="PTHR30252:SF0">
    <property type="entry name" value="PEPTIDE TRANSPORTER CSTA"/>
    <property type="match status" value="1"/>
</dbReference>
<protein>
    <submittedName>
        <fullName evidence="9">Carbon starvation protein A</fullName>
    </submittedName>
</protein>
<feature type="non-terminal residue" evidence="9">
    <location>
        <position position="391"/>
    </location>
</feature>
<feature type="transmembrane region" description="Helical" evidence="7">
    <location>
        <begin position="329"/>
        <end position="354"/>
    </location>
</feature>
<evidence type="ECO:0000256" key="2">
    <source>
        <dbReference type="ARBA" id="ARBA00007755"/>
    </source>
</evidence>
<evidence type="ECO:0000256" key="3">
    <source>
        <dbReference type="ARBA" id="ARBA00022475"/>
    </source>
</evidence>
<comment type="caution">
    <text evidence="9">The sequence shown here is derived from an EMBL/GenBank/DDBJ whole genome shotgun (WGS) entry which is preliminary data.</text>
</comment>
<reference evidence="9 10" key="1">
    <citation type="submission" date="2016-05" db="EMBL/GenBank/DDBJ databases">
        <title>Single-cell genome of chain-forming Candidatus Thiomargarita nelsonii and comparison to other large sulfur-oxidizing bacteria.</title>
        <authorList>
            <person name="Winkel M."/>
            <person name="Salman V."/>
            <person name="Woyke T."/>
            <person name="Schulz-Vogt H."/>
            <person name="Richter M."/>
            <person name="Flood B."/>
            <person name="Bailey J."/>
            <person name="Amann R."/>
            <person name="Mussmann M."/>
        </authorList>
    </citation>
    <scope>NUCLEOTIDE SEQUENCE [LARGE SCALE GENOMIC DNA]</scope>
    <source>
        <strain evidence="9 10">THI036</strain>
    </source>
</reference>
<name>A0A176S5J5_9GAMM</name>
<feature type="transmembrane region" description="Helical" evidence="7">
    <location>
        <begin position="253"/>
        <end position="273"/>
    </location>
</feature>
<keyword evidence="6 7" id="KW-0472">Membrane</keyword>
<accession>A0A176S5J5</accession>
<evidence type="ECO:0000256" key="6">
    <source>
        <dbReference type="ARBA" id="ARBA00023136"/>
    </source>
</evidence>
<evidence type="ECO:0000256" key="1">
    <source>
        <dbReference type="ARBA" id="ARBA00004651"/>
    </source>
</evidence>
<sequence>MSPPIMALIVMCLYFVFYHFYAKQWLAKRVFELNPSTQTPAHTLRDEVDYLPTNKYVLFGHHYASVAGLAPMLGPAIAVIWGWVPALLWVVLGTLLIGAVHDFSALVLSVRHKGKSVGTIAKDVIHPRARLLFLLVIFFLISLAMGVFVLVIAGLFAAPDPANIPATAHPEAIFPTISLMVIAIMIGFFIYRLKLPILPMTLVGFVLMLITTWIGLDMPITGVSAHSWTFSLLIYAFIASVLPVWILLQPRDFLNSLLLYLALFAMLLGFFILSPEWAAPAFNLHPEGAPPMIPFLFIVIACGAVSGFHGIVASGTTAKQLDKETDAPLIGYGAMIGESLLALMAVLATTAGAFSSHAEWSNFYGSWEQAAGLHQKLGVFIQGTGNFVHQL</sequence>
<dbReference type="PANTHER" id="PTHR30252">
    <property type="entry name" value="INNER MEMBRANE PEPTIDE TRANSPORTER"/>
    <property type="match status" value="1"/>
</dbReference>
<dbReference type="EMBL" id="LUTY01000536">
    <property type="protein sequence ID" value="OAD23129.1"/>
    <property type="molecule type" value="Genomic_DNA"/>
</dbReference>
<dbReference type="InterPro" id="IPR003706">
    <property type="entry name" value="CstA_N"/>
</dbReference>
<feature type="transmembrane region" description="Helical" evidence="7">
    <location>
        <begin position="6"/>
        <end position="22"/>
    </location>
</feature>
<dbReference type="GO" id="GO:0009267">
    <property type="term" value="P:cellular response to starvation"/>
    <property type="evidence" value="ECO:0007669"/>
    <property type="project" value="InterPro"/>
</dbReference>